<feature type="non-terminal residue" evidence="1">
    <location>
        <position position="110"/>
    </location>
</feature>
<sequence>MRKVFHTPKYSLFVPFLFAGLCSNAVFSAPEQLGNYSLKLLSSPAPLNSSLSRIVSDELGQIYLSWVSQEGELARLAFSKLTENEWSSPRVISEGTDWFVNWADFPFLSV</sequence>
<accession>A0A382JF71</accession>
<reference evidence="1" key="1">
    <citation type="submission" date="2018-05" db="EMBL/GenBank/DDBJ databases">
        <authorList>
            <person name="Lanie J.A."/>
            <person name="Ng W.-L."/>
            <person name="Kazmierczak K.M."/>
            <person name="Andrzejewski T.M."/>
            <person name="Davidsen T.M."/>
            <person name="Wayne K.J."/>
            <person name="Tettelin H."/>
            <person name="Glass J.I."/>
            <person name="Rusch D."/>
            <person name="Podicherti R."/>
            <person name="Tsui H.-C.T."/>
            <person name="Winkler M.E."/>
        </authorList>
    </citation>
    <scope>NUCLEOTIDE SEQUENCE</scope>
</reference>
<proteinExistence type="predicted"/>
<name>A0A382JF71_9ZZZZ</name>
<evidence type="ECO:0000313" key="1">
    <source>
        <dbReference type="EMBL" id="SVC10368.1"/>
    </source>
</evidence>
<gene>
    <name evidence="1" type="ORF">METZ01_LOCUS263222</name>
</gene>
<protein>
    <submittedName>
        <fullName evidence="1">Uncharacterized protein</fullName>
    </submittedName>
</protein>
<organism evidence="1">
    <name type="scientific">marine metagenome</name>
    <dbReference type="NCBI Taxonomy" id="408172"/>
    <lineage>
        <taxon>unclassified sequences</taxon>
        <taxon>metagenomes</taxon>
        <taxon>ecological metagenomes</taxon>
    </lineage>
</organism>
<dbReference type="AlphaFoldDB" id="A0A382JF71"/>
<dbReference type="EMBL" id="UINC01073748">
    <property type="protein sequence ID" value="SVC10368.1"/>
    <property type="molecule type" value="Genomic_DNA"/>
</dbReference>